<dbReference type="AlphaFoldDB" id="H5SKP3"/>
<protein>
    <submittedName>
        <fullName evidence="1">Hypothetical conserved protein</fullName>
    </submittedName>
</protein>
<gene>
    <name evidence="1" type="ORF">HGMM_F42E07C31</name>
</gene>
<dbReference type="EMBL" id="AP011756">
    <property type="protein sequence ID" value="BAL56729.1"/>
    <property type="molecule type" value="Genomic_DNA"/>
</dbReference>
<dbReference type="Gene3D" id="3.30.460.40">
    <property type="match status" value="1"/>
</dbReference>
<sequence length="211" mass="23153">MAQLVAERRRRFLEVALRRARPGTGTAPEILRRRTALRPWPDLSETLKGIPWAVAGAVGSRLYMPERATADLDVVVAWEHAEEVHRRLVEAGFRAGPALAVGGRSYTSPEGVPVDVIASEAPWIRDALAQVRTDPQGLPVLALPYLVLTKVQAGRTQDLADVARMLGAASEEDRQATRELFRRWLPDALEDLESLIQLGELELGGASGREP</sequence>
<accession>H5SKP3</accession>
<dbReference type="SUPFAM" id="SSF81301">
    <property type="entry name" value="Nucleotidyltransferase"/>
    <property type="match status" value="1"/>
</dbReference>
<reference evidence="1" key="1">
    <citation type="journal article" date="2005" name="Environ. Microbiol.">
        <title>Genetic and functional properties of uncultivated thermophilic crenarchaeotes from a subsurface gold mine as revealed by analysis of genome fragments.</title>
        <authorList>
            <person name="Nunoura T."/>
            <person name="Hirayama H."/>
            <person name="Takami H."/>
            <person name="Oida H."/>
            <person name="Nishi S."/>
            <person name="Shimamura S."/>
            <person name="Suzuki Y."/>
            <person name="Inagaki F."/>
            <person name="Takai K."/>
            <person name="Nealson K.H."/>
            <person name="Horikoshi K."/>
        </authorList>
    </citation>
    <scope>NUCLEOTIDE SEQUENCE</scope>
</reference>
<proteinExistence type="predicted"/>
<reference evidence="1" key="2">
    <citation type="journal article" date="2012" name="PLoS ONE">
        <title>A Deeply Branching Thermophilic Bacterium with an Ancient Acetyl-CoA Pathway Dominates a Subsurface Ecosystem.</title>
        <authorList>
            <person name="Takami H."/>
            <person name="Noguchi H."/>
            <person name="Takaki Y."/>
            <person name="Uchiyama I."/>
            <person name="Toyoda A."/>
            <person name="Nishi S."/>
            <person name="Chee G.-J."/>
            <person name="Arai W."/>
            <person name="Nunoura T."/>
            <person name="Itoh T."/>
            <person name="Hattori M."/>
            <person name="Takai K."/>
        </authorList>
    </citation>
    <scope>NUCLEOTIDE SEQUENCE</scope>
</reference>
<evidence type="ECO:0000313" key="1">
    <source>
        <dbReference type="EMBL" id="BAL56729.1"/>
    </source>
</evidence>
<name>H5SKP3_9ZZZZ</name>
<organism evidence="1">
    <name type="scientific">uncultured prokaryote</name>
    <dbReference type="NCBI Taxonomy" id="198431"/>
    <lineage>
        <taxon>unclassified sequences</taxon>
        <taxon>environmental samples</taxon>
    </lineage>
</organism>
<dbReference type="InterPro" id="IPR043519">
    <property type="entry name" value="NT_sf"/>
</dbReference>